<dbReference type="AlphaFoldDB" id="A0A9J5X3P5"/>
<protein>
    <submittedName>
        <fullName evidence="1">Uncharacterized protein</fullName>
    </submittedName>
</protein>
<proteinExistence type="predicted"/>
<sequence>MFCSTRTSTILWPSLVDRVSSNRTAPDITKLELLLTVTRYVVRRINLATLPCQCTKVKLIINSAMKLTAVLTSSSAQEEVETLPLNEFRLVNKRWL</sequence>
<reference evidence="1 2" key="1">
    <citation type="submission" date="2020-09" db="EMBL/GenBank/DDBJ databases">
        <title>De no assembly of potato wild relative species, Solanum commersonii.</title>
        <authorList>
            <person name="Cho K."/>
        </authorList>
    </citation>
    <scope>NUCLEOTIDE SEQUENCE [LARGE SCALE GENOMIC DNA]</scope>
    <source>
        <strain evidence="1">LZ3.2</strain>
        <tissue evidence="1">Leaf</tissue>
    </source>
</reference>
<gene>
    <name evidence="1" type="ORF">H5410_052465</name>
</gene>
<keyword evidence="2" id="KW-1185">Reference proteome</keyword>
<dbReference type="Proteomes" id="UP000824120">
    <property type="component" value="Chromosome 10"/>
</dbReference>
<dbReference type="EMBL" id="JACXVP010000010">
    <property type="protein sequence ID" value="KAG5581838.1"/>
    <property type="molecule type" value="Genomic_DNA"/>
</dbReference>
<evidence type="ECO:0000313" key="2">
    <source>
        <dbReference type="Proteomes" id="UP000824120"/>
    </source>
</evidence>
<organism evidence="1 2">
    <name type="scientific">Solanum commersonii</name>
    <name type="common">Commerson's wild potato</name>
    <name type="synonym">Commerson's nightshade</name>
    <dbReference type="NCBI Taxonomy" id="4109"/>
    <lineage>
        <taxon>Eukaryota</taxon>
        <taxon>Viridiplantae</taxon>
        <taxon>Streptophyta</taxon>
        <taxon>Embryophyta</taxon>
        <taxon>Tracheophyta</taxon>
        <taxon>Spermatophyta</taxon>
        <taxon>Magnoliopsida</taxon>
        <taxon>eudicotyledons</taxon>
        <taxon>Gunneridae</taxon>
        <taxon>Pentapetalae</taxon>
        <taxon>asterids</taxon>
        <taxon>lamiids</taxon>
        <taxon>Solanales</taxon>
        <taxon>Solanaceae</taxon>
        <taxon>Solanoideae</taxon>
        <taxon>Solaneae</taxon>
        <taxon>Solanum</taxon>
    </lineage>
</organism>
<comment type="caution">
    <text evidence="1">The sequence shown here is derived from an EMBL/GenBank/DDBJ whole genome shotgun (WGS) entry which is preliminary data.</text>
</comment>
<accession>A0A9J5X3P5</accession>
<name>A0A9J5X3P5_SOLCO</name>
<evidence type="ECO:0000313" key="1">
    <source>
        <dbReference type="EMBL" id="KAG5581838.1"/>
    </source>
</evidence>